<evidence type="ECO:0000313" key="2">
    <source>
        <dbReference type="EMBL" id="GIF71876.1"/>
    </source>
</evidence>
<proteinExistence type="predicted"/>
<name>A0ABQ4CKR8_9ACTN</name>
<protein>
    <submittedName>
        <fullName evidence="2">Uncharacterized protein</fullName>
    </submittedName>
</protein>
<gene>
    <name evidence="2" type="ORF">Asi02nite_13940</name>
</gene>
<sequence length="133" mass="14113">MTGTSGASKPEHVSARPSWLCAVDGDDWPCPRARTELAQRFDGDEAALAVYLVGQLFVASSDLYGTAKGQPRLLACRFLFWAGGPTVTERILNPPTAAVTFQAVGTTNSPRLETRGGADNAVSHGHSQQLGRT</sequence>
<organism evidence="2 3">
    <name type="scientific">Asanoa siamensis</name>
    <dbReference type="NCBI Taxonomy" id="926357"/>
    <lineage>
        <taxon>Bacteria</taxon>
        <taxon>Bacillati</taxon>
        <taxon>Actinomycetota</taxon>
        <taxon>Actinomycetes</taxon>
        <taxon>Micromonosporales</taxon>
        <taxon>Micromonosporaceae</taxon>
        <taxon>Asanoa</taxon>
    </lineage>
</organism>
<keyword evidence="3" id="KW-1185">Reference proteome</keyword>
<dbReference type="Proteomes" id="UP000604117">
    <property type="component" value="Unassembled WGS sequence"/>
</dbReference>
<reference evidence="2 3" key="1">
    <citation type="submission" date="2021-01" db="EMBL/GenBank/DDBJ databases">
        <title>Whole genome shotgun sequence of Asanoa siamensis NBRC 107932.</title>
        <authorList>
            <person name="Komaki H."/>
            <person name="Tamura T."/>
        </authorList>
    </citation>
    <scope>NUCLEOTIDE SEQUENCE [LARGE SCALE GENOMIC DNA]</scope>
    <source>
        <strain evidence="2 3">NBRC 107932</strain>
    </source>
</reference>
<dbReference type="EMBL" id="BONE01000008">
    <property type="protein sequence ID" value="GIF71876.1"/>
    <property type="molecule type" value="Genomic_DNA"/>
</dbReference>
<evidence type="ECO:0000256" key="1">
    <source>
        <dbReference type="SAM" id="MobiDB-lite"/>
    </source>
</evidence>
<accession>A0ABQ4CKR8</accession>
<feature type="region of interest" description="Disordered" evidence="1">
    <location>
        <begin position="108"/>
        <end position="133"/>
    </location>
</feature>
<evidence type="ECO:0000313" key="3">
    <source>
        <dbReference type="Proteomes" id="UP000604117"/>
    </source>
</evidence>
<comment type="caution">
    <text evidence="2">The sequence shown here is derived from an EMBL/GenBank/DDBJ whole genome shotgun (WGS) entry which is preliminary data.</text>
</comment>